<feature type="binding site" description="proximal binding residue" evidence="15">
    <location>
        <position position="90"/>
    </location>
    <ligand>
        <name>heme b</name>
        <dbReference type="ChEBI" id="CHEBI:60344"/>
    </ligand>
    <ligandPart>
        <name>Fe</name>
        <dbReference type="ChEBI" id="CHEBI:18248"/>
    </ligandPart>
</feature>
<keyword evidence="4 15" id="KW-0349">Heme</keyword>
<feature type="site" description="Influences the redox potential of the prosthetic heme and FAD groups" evidence="15">
    <location>
        <position position="89"/>
    </location>
</feature>
<comment type="similarity">
    <text evidence="2 15">Belongs to the globin family. Two-domain flavohemoproteins subfamily.</text>
</comment>
<keyword evidence="15" id="KW-0216">Detoxification</keyword>
<dbReference type="InterPro" id="IPR009050">
    <property type="entry name" value="Globin-like_sf"/>
</dbReference>
<dbReference type="GO" id="GO:0046872">
    <property type="term" value="F:metal ion binding"/>
    <property type="evidence" value="ECO:0007669"/>
    <property type="project" value="UniProtKB-KW"/>
</dbReference>
<evidence type="ECO:0000256" key="7">
    <source>
        <dbReference type="ARBA" id="ARBA00022723"/>
    </source>
</evidence>
<dbReference type="GO" id="GO:0071500">
    <property type="term" value="P:cellular response to nitrosative stress"/>
    <property type="evidence" value="ECO:0007669"/>
    <property type="project" value="TreeGrafter"/>
</dbReference>
<dbReference type="SUPFAM" id="SSF52343">
    <property type="entry name" value="Ferredoxin reductase-like, C-terminal NADP-linked domain"/>
    <property type="match status" value="1"/>
</dbReference>
<dbReference type="InterPro" id="IPR012292">
    <property type="entry name" value="Globin/Proto"/>
</dbReference>
<evidence type="ECO:0000313" key="19">
    <source>
        <dbReference type="Proteomes" id="UP000192527"/>
    </source>
</evidence>
<dbReference type="FunFam" id="2.40.30.10:FF:000034">
    <property type="entry name" value="Flavohemoprotein"/>
    <property type="match status" value="1"/>
</dbReference>
<keyword evidence="18" id="KW-0223">Dioxygenase</keyword>
<evidence type="ECO:0000256" key="13">
    <source>
        <dbReference type="ARBA" id="ARBA00048649"/>
    </source>
</evidence>
<dbReference type="Gene3D" id="2.40.30.10">
    <property type="entry name" value="Translation factors"/>
    <property type="match status" value="1"/>
</dbReference>
<dbReference type="RefSeq" id="WP_085027180.1">
    <property type="nucleotide sequence ID" value="NZ_CP020772.1"/>
</dbReference>
<keyword evidence="19" id="KW-1185">Reference proteome</keyword>
<evidence type="ECO:0000256" key="10">
    <source>
        <dbReference type="ARBA" id="ARBA00023002"/>
    </source>
</evidence>
<reference evidence="18 19" key="1">
    <citation type="submission" date="2017-04" db="EMBL/GenBank/DDBJ databases">
        <title>The whole genome sequencing and assembly of Halobacillus mangrovi strain.</title>
        <authorList>
            <person name="Lee S.-J."/>
            <person name="Park M.-K."/>
            <person name="Kim J.-Y."/>
            <person name="Lee Y.-J."/>
            <person name="Yi H."/>
            <person name="Bahn Y.-S."/>
            <person name="Kim J.F."/>
            <person name="Lee D.-W."/>
        </authorList>
    </citation>
    <scope>NUCLEOTIDE SEQUENCE [LARGE SCALE GENOMIC DNA]</scope>
    <source>
        <strain evidence="18 19">KTB 131</strain>
    </source>
</reference>
<dbReference type="EC" id="1.14.12.17" evidence="15"/>
<feature type="region of interest" description="Reductase" evidence="15">
    <location>
        <begin position="154"/>
        <end position="406"/>
    </location>
</feature>
<evidence type="ECO:0000256" key="14">
    <source>
        <dbReference type="ARBA" id="ARBA00049433"/>
    </source>
</evidence>
<dbReference type="InterPro" id="IPR008333">
    <property type="entry name" value="Cbr1-like_FAD-bd_dom"/>
</dbReference>
<dbReference type="Gene3D" id="1.10.490.10">
    <property type="entry name" value="Globins"/>
    <property type="match status" value="1"/>
</dbReference>
<dbReference type="KEGG" id="hmn:HM131_01320"/>
<dbReference type="PRINTS" id="PR00371">
    <property type="entry name" value="FPNCR"/>
</dbReference>
<feature type="active site" description="Charge relay system" evidence="15">
    <location>
        <position position="142"/>
    </location>
</feature>
<dbReference type="InterPro" id="IPR001709">
    <property type="entry name" value="Flavoprot_Pyr_Nucl_cyt_Rdtase"/>
</dbReference>
<comment type="caution">
    <text evidence="15">Lacks conserved residue(s) required for the propagation of feature annotation.</text>
</comment>
<feature type="binding site" evidence="15">
    <location>
        <begin position="397"/>
        <end position="400"/>
    </location>
    <ligand>
        <name>FAD</name>
        <dbReference type="ChEBI" id="CHEBI:57692"/>
    </ligand>
</feature>
<evidence type="ECO:0000256" key="15">
    <source>
        <dbReference type="HAMAP-Rule" id="MF_01252"/>
    </source>
</evidence>
<dbReference type="Pfam" id="PF00175">
    <property type="entry name" value="NAD_binding_1"/>
    <property type="match status" value="1"/>
</dbReference>
<dbReference type="GO" id="GO:0009636">
    <property type="term" value="P:response to toxic substance"/>
    <property type="evidence" value="ECO:0007669"/>
    <property type="project" value="UniProtKB-KW"/>
</dbReference>
<dbReference type="PANTHER" id="PTHR43396:SF3">
    <property type="entry name" value="FLAVOHEMOPROTEIN"/>
    <property type="match status" value="1"/>
</dbReference>
<dbReference type="Pfam" id="PF00970">
    <property type="entry name" value="FAD_binding_6"/>
    <property type="match status" value="1"/>
</dbReference>
<gene>
    <name evidence="15" type="primary">hmp</name>
    <name evidence="18" type="ORF">HM131_01320</name>
</gene>
<evidence type="ECO:0000256" key="1">
    <source>
        <dbReference type="ARBA" id="ARBA00006401"/>
    </source>
</evidence>
<evidence type="ECO:0000256" key="12">
    <source>
        <dbReference type="ARBA" id="ARBA00023027"/>
    </source>
</evidence>
<evidence type="ECO:0000256" key="2">
    <source>
        <dbReference type="ARBA" id="ARBA00008414"/>
    </source>
</evidence>
<dbReference type="GO" id="GO:0005344">
    <property type="term" value="F:oxygen carrier activity"/>
    <property type="evidence" value="ECO:0007669"/>
    <property type="project" value="UniProtKB-UniRule"/>
</dbReference>
<evidence type="ECO:0000313" key="18">
    <source>
        <dbReference type="EMBL" id="ARI75545.1"/>
    </source>
</evidence>
<sequence>MTSKVGLDQRTVDIIKSTVPVLAEHGEAITKHFYQKMFKDHPELKNIFNQTHQKVGDQPRALADTVYAAAQHIDQLEKILPRVKEIAHKHRSLNVKPEHYPIVGEYLLIAIKDVLGENATDEIIEAWGEAYGLIADVFIQVEDGMYKETARQEGGWTGFRNFSVIKKVRESDVITSFYLKPADGEAVPSYLPGQYLTIKAEIEGDQYDHLRQYSLSDAPGKDYYRISVKREDGLEEKPAGVVSTWLHQEVEEGDVLPVSAPAGDFHLDLSTKRPLVLISGGVGFTPLLSMLNTVKENYPERDIYFIHAARNGSVHALKEEMVLGGHGKTMFIYENPNATDLQEKAYDKGGYIDLEWLKRSVPHESEFYFCGPKGFMKAIYQSLRQWEVPESQIHFEFFGPKGSLEA</sequence>
<evidence type="ECO:0000256" key="5">
    <source>
        <dbReference type="ARBA" id="ARBA00022621"/>
    </source>
</evidence>
<dbReference type="AlphaFoldDB" id="A0A1W5ZQH0"/>
<keyword evidence="7 15" id="KW-0479">Metal-binding</keyword>
<comment type="function">
    <text evidence="15">Is involved in NO detoxification in an aerobic process, termed nitric oxide dioxygenase (NOD) reaction that utilizes O(2) and NAD(P)H to convert NO to nitrate, which protects the bacterium from various noxious nitrogen compounds. Therefore, plays a central role in the inducible response to nitrosative stress.</text>
</comment>
<comment type="domain">
    <text evidence="15">Consists of two distinct domains; an N-terminal heme-containing oxygen-binding domain and a C-terminal reductase domain with binding sites for FAD and NAD(P)H.</text>
</comment>
<evidence type="ECO:0000259" key="17">
    <source>
        <dbReference type="PROSITE" id="PS51384"/>
    </source>
</evidence>
<keyword evidence="11 15" id="KW-0408">Iron</keyword>
<keyword evidence="12 15" id="KW-0520">NAD</keyword>
<evidence type="ECO:0000256" key="11">
    <source>
        <dbReference type="ARBA" id="ARBA00023004"/>
    </source>
</evidence>
<dbReference type="InterPro" id="IPR017927">
    <property type="entry name" value="FAD-bd_FR_type"/>
</dbReference>
<dbReference type="PROSITE" id="PS51384">
    <property type="entry name" value="FAD_FR"/>
    <property type="match status" value="1"/>
</dbReference>
<dbReference type="FunFam" id="1.10.490.10:FF:000003">
    <property type="entry name" value="Flavohemoprotein"/>
    <property type="match status" value="1"/>
</dbReference>
<evidence type="ECO:0000256" key="4">
    <source>
        <dbReference type="ARBA" id="ARBA00022617"/>
    </source>
</evidence>
<keyword evidence="3 15" id="KW-0813">Transport</keyword>
<feature type="site" description="Influences the redox potential of the prosthetic heme and FAD groups" evidence="15">
    <location>
        <position position="396"/>
    </location>
</feature>
<dbReference type="PROSITE" id="PS01033">
    <property type="entry name" value="GLOBIN"/>
    <property type="match status" value="1"/>
</dbReference>
<evidence type="ECO:0000256" key="8">
    <source>
        <dbReference type="ARBA" id="ARBA00022827"/>
    </source>
</evidence>
<organism evidence="18 19">
    <name type="scientific">Halobacillus mangrovi</name>
    <dbReference type="NCBI Taxonomy" id="402384"/>
    <lineage>
        <taxon>Bacteria</taxon>
        <taxon>Bacillati</taxon>
        <taxon>Bacillota</taxon>
        <taxon>Bacilli</taxon>
        <taxon>Bacillales</taxon>
        <taxon>Bacillaceae</taxon>
        <taxon>Halobacillus</taxon>
    </lineage>
</organism>
<feature type="active site" description="Charge relay system" evidence="15">
    <location>
        <position position="100"/>
    </location>
</feature>
<proteinExistence type="inferred from homology"/>
<dbReference type="GO" id="GO:0008941">
    <property type="term" value="F:nitric oxide dioxygenase NAD(P)H activity"/>
    <property type="evidence" value="ECO:0007669"/>
    <property type="project" value="UniProtKB-UniRule"/>
</dbReference>
<comment type="cofactor">
    <cofactor evidence="15">
        <name>heme b</name>
        <dbReference type="ChEBI" id="CHEBI:60344"/>
    </cofactor>
    <text evidence="15">Binds 1 heme b (iron(II)-protoporphyrin IX) group per subunit.</text>
</comment>
<comment type="cofactor">
    <cofactor evidence="15">
        <name>FAD</name>
        <dbReference type="ChEBI" id="CHEBI:57692"/>
    </cofactor>
    <text evidence="15">Binds 1 FAD per subunit.</text>
</comment>
<feature type="domain" description="FAD-binding FR-type" evidence="17">
    <location>
        <begin position="157"/>
        <end position="268"/>
    </location>
</feature>
<keyword evidence="6 15" id="KW-0285">Flavoprotein</keyword>
<keyword evidence="10 15" id="KW-0560">Oxidoreductase</keyword>
<evidence type="ECO:0000256" key="3">
    <source>
        <dbReference type="ARBA" id="ARBA00022448"/>
    </source>
</evidence>
<dbReference type="EMBL" id="CP020772">
    <property type="protein sequence ID" value="ARI75545.1"/>
    <property type="molecule type" value="Genomic_DNA"/>
</dbReference>
<feature type="site" description="Involved in heme-bound ligand stabilization and O-O bond activation" evidence="15">
    <location>
        <position position="34"/>
    </location>
</feature>
<evidence type="ECO:0000256" key="9">
    <source>
        <dbReference type="ARBA" id="ARBA00022857"/>
    </source>
</evidence>
<feature type="binding site" evidence="15">
    <location>
        <position position="195"/>
    </location>
    <ligand>
        <name>FAD</name>
        <dbReference type="ChEBI" id="CHEBI:57692"/>
    </ligand>
</feature>
<feature type="binding site" evidence="15">
    <location>
        <begin position="211"/>
        <end position="214"/>
    </location>
    <ligand>
        <name>FAD</name>
        <dbReference type="ChEBI" id="CHEBI:57692"/>
    </ligand>
</feature>
<dbReference type="GO" id="GO:0020037">
    <property type="term" value="F:heme binding"/>
    <property type="evidence" value="ECO:0007669"/>
    <property type="project" value="InterPro"/>
</dbReference>
<dbReference type="InterPro" id="IPR017938">
    <property type="entry name" value="Riboflavin_synthase-like_b-brl"/>
</dbReference>
<dbReference type="Gene3D" id="3.40.50.80">
    <property type="entry name" value="Nucleotide-binding domain of ferredoxin-NADP reductase (FNR) module"/>
    <property type="match status" value="1"/>
</dbReference>
<comment type="similarity">
    <text evidence="1 15">In the C-terminal section; belongs to the flavoprotein pyridine nucleotide cytochrome reductase family.</text>
</comment>
<evidence type="ECO:0000259" key="16">
    <source>
        <dbReference type="PROSITE" id="PS01033"/>
    </source>
</evidence>
<dbReference type="SUPFAM" id="SSF46458">
    <property type="entry name" value="Globin-like"/>
    <property type="match status" value="1"/>
</dbReference>
<keyword evidence="9 15" id="KW-0521">NADP</keyword>
<dbReference type="FunFam" id="3.40.50.80:FF:000010">
    <property type="entry name" value="Flavohemoprotein"/>
    <property type="match status" value="1"/>
</dbReference>
<dbReference type="OrthoDB" id="9801223at2"/>
<dbReference type="PANTHER" id="PTHR43396">
    <property type="entry name" value="FLAVOHEMOPROTEIN"/>
    <property type="match status" value="1"/>
</dbReference>
<comment type="catalytic activity">
    <reaction evidence="14 15">
        <text>2 nitric oxide + NADPH + 2 O2 = 2 nitrate + NADP(+) + H(+)</text>
        <dbReference type="Rhea" id="RHEA:19465"/>
        <dbReference type="ChEBI" id="CHEBI:15378"/>
        <dbReference type="ChEBI" id="CHEBI:15379"/>
        <dbReference type="ChEBI" id="CHEBI:16480"/>
        <dbReference type="ChEBI" id="CHEBI:17632"/>
        <dbReference type="ChEBI" id="CHEBI:57783"/>
        <dbReference type="ChEBI" id="CHEBI:58349"/>
        <dbReference type="EC" id="1.14.12.17"/>
    </reaction>
</comment>
<dbReference type="CDD" id="cd06184">
    <property type="entry name" value="flavohem_like_fad_nad_binding"/>
    <property type="match status" value="1"/>
</dbReference>
<dbReference type="Pfam" id="PF00042">
    <property type="entry name" value="Globin"/>
    <property type="match status" value="1"/>
</dbReference>
<dbReference type="InterPro" id="IPR039261">
    <property type="entry name" value="FNR_nucleotide-bd"/>
</dbReference>
<comment type="catalytic activity">
    <reaction evidence="13 15">
        <text>2 nitric oxide + NADH + 2 O2 = 2 nitrate + NAD(+) + H(+)</text>
        <dbReference type="Rhea" id="RHEA:19469"/>
        <dbReference type="ChEBI" id="CHEBI:15378"/>
        <dbReference type="ChEBI" id="CHEBI:15379"/>
        <dbReference type="ChEBI" id="CHEBI:16480"/>
        <dbReference type="ChEBI" id="CHEBI:17632"/>
        <dbReference type="ChEBI" id="CHEBI:57540"/>
        <dbReference type="ChEBI" id="CHEBI:57945"/>
        <dbReference type="EC" id="1.14.12.17"/>
    </reaction>
</comment>
<dbReference type="SUPFAM" id="SSF63380">
    <property type="entry name" value="Riboflavin synthase domain-like"/>
    <property type="match status" value="1"/>
</dbReference>
<dbReference type="InterPro" id="IPR023950">
    <property type="entry name" value="Hmp"/>
</dbReference>
<keyword evidence="5 15" id="KW-0561">Oxygen transport</keyword>
<evidence type="ECO:0000256" key="6">
    <source>
        <dbReference type="ARBA" id="ARBA00022630"/>
    </source>
</evidence>
<keyword evidence="8 15" id="KW-0274">FAD</keyword>
<dbReference type="HAMAP" id="MF_01252">
    <property type="entry name" value="Hmp"/>
    <property type="match status" value="1"/>
</dbReference>
<dbReference type="GO" id="GO:0071949">
    <property type="term" value="F:FAD binding"/>
    <property type="evidence" value="ECO:0007669"/>
    <property type="project" value="InterPro"/>
</dbReference>
<dbReference type="Proteomes" id="UP000192527">
    <property type="component" value="Chromosome"/>
</dbReference>
<dbReference type="InterPro" id="IPR000971">
    <property type="entry name" value="Globin"/>
</dbReference>
<dbReference type="InterPro" id="IPR001433">
    <property type="entry name" value="OxRdtase_FAD/NAD-bd"/>
</dbReference>
<name>A0A1W5ZQH0_9BACI</name>
<dbReference type="GO" id="GO:0019825">
    <property type="term" value="F:oxygen binding"/>
    <property type="evidence" value="ECO:0007669"/>
    <property type="project" value="InterPro"/>
</dbReference>
<feature type="domain" description="Globin" evidence="16">
    <location>
        <begin position="6"/>
        <end position="143"/>
    </location>
</feature>
<dbReference type="CDD" id="cd14777">
    <property type="entry name" value="Yhb1-globin-like"/>
    <property type="match status" value="1"/>
</dbReference>
<dbReference type="STRING" id="402384.HM131_01320"/>
<accession>A0A1W5ZQH0</accession>
<dbReference type="GO" id="GO:0046210">
    <property type="term" value="P:nitric oxide catabolic process"/>
    <property type="evidence" value="ECO:0007669"/>
    <property type="project" value="TreeGrafter"/>
</dbReference>
<dbReference type="NCBIfam" id="NF009805">
    <property type="entry name" value="PRK13289.1"/>
    <property type="match status" value="1"/>
</dbReference>
<protein>
    <recommendedName>
        <fullName evidence="15">Flavohemoprotein</fullName>
    </recommendedName>
    <alternativeName>
        <fullName evidence="15">Flavohemoglobin</fullName>
    </alternativeName>
    <alternativeName>
        <fullName evidence="15">Hemoglobin-like protein</fullName>
    </alternativeName>
    <alternativeName>
        <fullName evidence="15">Nitric oxide dioxygenase</fullName>
        <shortName evidence="15">NO oxygenase</shortName>
        <shortName evidence="15">NOD</shortName>
        <ecNumber evidence="15">1.14.12.17</ecNumber>
    </alternativeName>
</protein>